<dbReference type="Pfam" id="PF13432">
    <property type="entry name" value="TPR_16"/>
    <property type="match status" value="1"/>
</dbReference>
<dbReference type="eggNOG" id="COG0457">
    <property type="taxonomic scope" value="Bacteria"/>
</dbReference>
<dbReference type="SUPFAM" id="SSF48452">
    <property type="entry name" value="TPR-like"/>
    <property type="match status" value="1"/>
</dbReference>
<dbReference type="SMART" id="SM00028">
    <property type="entry name" value="TPR"/>
    <property type="match status" value="2"/>
</dbReference>
<name>C6C264_MARSD</name>
<evidence type="ECO:0000313" key="1">
    <source>
        <dbReference type="EMBL" id="ACS81265.1"/>
    </source>
</evidence>
<accession>C6C264</accession>
<keyword evidence="2" id="KW-1185">Reference proteome</keyword>
<dbReference type="InterPro" id="IPR011990">
    <property type="entry name" value="TPR-like_helical_dom_sf"/>
</dbReference>
<dbReference type="EMBL" id="CP001649">
    <property type="protein sequence ID" value="ACS81265.1"/>
    <property type="molecule type" value="Genomic_DNA"/>
</dbReference>
<protein>
    <submittedName>
        <fullName evidence="1">Uncharacterized protein</fullName>
    </submittedName>
</protein>
<dbReference type="STRING" id="526222.Desal_3214"/>
<dbReference type="HOGENOM" id="CLU_127552_0_0_7"/>
<organism evidence="1 2">
    <name type="scientific">Maridesulfovibrio salexigens (strain ATCC 14822 / DSM 2638 / NCIMB 8403 / VKM B-1763)</name>
    <name type="common">Desulfovibrio salexigens</name>
    <dbReference type="NCBI Taxonomy" id="526222"/>
    <lineage>
        <taxon>Bacteria</taxon>
        <taxon>Pseudomonadati</taxon>
        <taxon>Thermodesulfobacteriota</taxon>
        <taxon>Desulfovibrionia</taxon>
        <taxon>Desulfovibrionales</taxon>
        <taxon>Desulfovibrionaceae</taxon>
        <taxon>Maridesulfovibrio</taxon>
    </lineage>
</organism>
<reference evidence="1 2" key="1">
    <citation type="submission" date="2009-06" db="EMBL/GenBank/DDBJ databases">
        <title>Complete sequence of Desulfovibrio salexigens DSM 2638.</title>
        <authorList>
            <consortium name="US DOE Joint Genome Institute"/>
            <person name="Lucas S."/>
            <person name="Copeland A."/>
            <person name="Lapidus A."/>
            <person name="Glavina del Rio T."/>
            <person name="Tice H."/>
            <person name="Bruce D."/>
            <person name="Goodwin L."/>
            <person name="Pitluck S."/>
            <person name="Munk A.C."/>
            <person name="Brettin T."/>
            <person name="Detter J.C."/>
            <person name="Han C."/>
            <person name="Tapia R."/>
            <person name="Larimer F."/>
            <person name="Land M."/>
            <person name="Hauser L."/>
            <person name="Kyrpides N."/>
            <person name="Anderson I."/>
            <person name="Wall J.D."/>
            <person name="Arkin A.P."/>
            <person name="Dehal P."/>
            <person name="Chivian D."/>
            <person name="Giles B."/>
            <person name="Hazen T.C."/>
        </authorList>
    </citation>
    <scope>NUCLEOTIDE SEQUENCE [LARGE SCALE GENOMIC DNA]</scope>
    <source>
        <strain evidence="2">ATCC 14822 / DSM 2638 / NCIMB 8403 / VKM B-1763</strain>
    </source>
</reference>
<dbReference type="KEGG" id="dsa:Desal_3214"/>
<gene>
    <name evidence="1" type="ordered locus">Desal_3214</name>
</gene>
<dbReference type="Proteomes" id="UP000002601">
    <property type="component" value="Chromosome"/>
</dbReference>
<dbReference type="InterPro" id="IPR019734">
    <property type="entry name" value="TPR_rpt"/>
</dbReference>
<dbReference type="OrthoDB" id="5455794at2"/>
<dbReference type="AlphaFoldDB" id="C6C264"/>
<sequence>MSDKKKAQKLSRRGFLFGGFRKKEDREQAQSAAKPIAAKEVNLDTLAEANVAYENGRFEEAAAKYKEFIKTEPQNADARKRLGHCLYKAEKYIQAKVEFERAIRILGKDNFSYLYLGLLLCRAGAGKKAIPVWKLYFDPENITLQREINLQIALIESDPEASFEDAANMVEKVIEETSMLA</sequence>
<evidence type="ECO:0000313" key="2">
    <source>
        <dbReference type="Proteomes" id="UP000002601"/>
    </source>
</evidence>
<dbReference type="Gene3D" id="1.25.40.10">
    <property type="entry name" value="Tetratricopeptide repeat domain"/>
    <property type="match status" value="1"/>
</dbReference>
<dbReference type="RefSeq" id="WP_015853081.1">
    <property type="nucleotide sequence ID" value="NC_012881.1"/>
</dbReference>
<proteinExistence type="predicted"/>